<keyword evidence="4" id="KW-1185">Reference proteome</keyword>
<evidence type="ECO:0000256" key="2">
    <source>
        <dbReference type="SAM" id="Phobius"/>
    </source>
</evidence>
<organism evidence="3 4">
    <name type="scientific">Rhodanobacter glycinis</name>
    <dbReference type="NCBI Taxonomy" id="582702"/>
    <lineage>
        <taxon>Bacteria</taxon>
        <taxon>Pseudomonadati</taxon>
        <taxon>Pseudomonadota</taxon>
        <taxon>Gammaproteobacteria</taxon>
        <taxon>Lysobacterales</taxon>
        <taxon>Rhodanobacteraceae</taxon>
        <taxon>Rhodanobacter</taxon>
    </lineage>
</organism>
<gene>
    <name evidence="3" type="ORF">EAH88_11915</name>
</gene>
<dbReference type="EMBL" id="RCZO01000006">
    <property type="protein sequence ID" value="TPG08330.1"/>
    <property type="molecule type" value="Genomic_DNA"/>
</dbReference>
<name>A0A502C6J8_9GAMM</name>
<dbReference type="AlphaFoldDB" id="A0A502C6J8"/>
<reference evidence="3 4" key="1">
    <citation type="journal article" date="2019" name="Environ. Microbiol.">
        <title>Species interactions and distinct microbial communities in high Arctic permafrost affected cryosols are associated with the CH4 and CO2 gas fluxes.</title>
        <authorList>
            <person name="Altshuler I."/>
            <person name="Hamel J."/>
            <person name="Turney S."/>
            <person name="Magnuson E."/>
            <person name="Levesque R."/>
            <person name="Greer C."/>
            <person name="Whyte L.G."/>
        </authorList>
    </citation>
    <scope>NUCLEOTIDE SEQUENCE [LARGE SCALE GENOMIC DNA]</scope>
    <source>
        <strain evidence="3 4">S13Y</strain>
    </source>
</reference>
<dbReference type="Proteomes" id="UP000319486">
    <property type="component" value="Unassembled WGS sequence"/>
</dbReference>
<keyword evidence="2" id="KW-0472">Membrane</keyword>
<proteinExistence type="predicted"/>
<feature type="region of interest" description="Disordered" evidence="1">
    <location>
        <begin position="87"/>
        <end position="107"/>
    </location>
</feature>
<accession>A0A502C6J8</accession>
<sequence>MTDYERHLPPLHSDHDKDRGVHVRTVLQGLILAGVLWVGTSLSSQNTAITKLQVQIEQLQMSIAGMPDLSSRVTKLETNQAELIRRQGGDDARWDQLSNTKMKGWTR</sequence>
<protein>
    <submittedName>
        <fullName evidence="3">Uncharacterized protein</fullName>
    </submittedName>
</protein>
<comment type="caution">
    <text evidence="3">The sequence shown here is derived from an EMBL/GenBank/DDBJ whole genome shotgun (WGS) entry which is preliminary data.</text>
</comment>
<evidence type="ECO:0000313" key="3">
    <source>
        <dbReference type="EMBL" id="TPG08330.1"/>
    </source>
</evidence>
<evidence type="ECO:0000256" key="1">
    <source>
        <dbReference type="SAM" id="MobiDB-lite"/>
    </source>
</evidence>
<dbReference type="RefSeq" id="WP_140652899.1">
    <property type="nucleotide sequence ID" value="NZ_RCZO01000006.1"/>
</dbReference>
<evidence type="ECO:0000313" key="4">
    <source>
        <dbReference type="Proteomes" id="UP000319486"/>
    </source>
</evidence>
<feature type="transmembrane region" description="Helical" evidence="2">
    <location>
        <begin position="21"/>
        <end position="39"/>
    </location>
</feature>
<keyword evidence="2" id="KW-0812">Transmembrane</keyword>
<keyword evidence="2" id="KW-1133">Transmembrane helix</keyword>